<evidence type="ECO:0000256" key="1">
    <source>
        <dbReference type="SAM" id="SignalP"/>
    </source>
</evidence>
<feature type="signal peptide" evidence="1">
    <location>
        <begin position="1"/>
        <end position="21"/>
    </location>
</feature>
<gene>
    <name evidence="2" type="ORF">CYCCA115_LOCUS3395</name>
</gene>
<keyword evidence="3" id="KW-1185">Reference proteome</keyword>
<dbReference type="InterPro" id="IPR032675">
    <property type="entry name" value="LRR_dom_sf"/>
</dbReference>
<dbReference type="SUPFAM" id="SSF52047">
    <property type="entry name" value="RNI-like"/>
    <property type="match status" value="1"/>
</dbReference>
<evidence type="ECO:0000313" key="2">
    <source>
        <dbReference type="EMBL" id="CAJ1933642.1"/>
    </source>
</evidence>
<feature type="chain" id="PRO_5042204947" evidence="1">
    <location>
        <begin position="22"/>
        <end position="406"/>
    </location>
</feature>
<reference evidence="2" key="1">
    <citation type="submission" date="2023-08" db="EMBL/GenBank/DDBJ databases">
        <authorList>
            <person name="Audoor S."/>
            <person name="Bilcke G."/>
        </authorList>
    </citation>
    <scope>NUCLEOTIDE SEQUENCE</scope>
</reference>
<proteinExistence type="predicted"/>
<dbReference type="EMBL" id="CAKOGP040000291">
    <property type="protein sequence ID" value="CAJ1933642.1"/>
    <property type="molecule type" value="Genomic_DNA"/>
</dbReference>
<dbReference type="PANTHER" id="PTHR47679">
    <property type="entry name" value="PROTEIN TORNADO 1"/>
    <property type="match status" value="1"/>
</dbReference>
<dbReference type="AlphaFoldDB" id="A0AAD2FI68"/>
<dbReference type="PROSITE" id="PS51450">
    <property type="entry name" value="LRR"/>
    <property type="match status" value="1"/>
</dbReference>
<evidence type="ECO:0000313" key="3">
    <source>
        <dbReference type="Proteomes" id="UP001295423"/>
    </source>
</evidence>
<keyword evidence="1" id="KW-0732">Signal</keyword>
<dbReference type="PANTHER" id="PTHR47679:SF1">
    <property type="entry name" value="PROTEIN TORNADO 1"/>
    <property type="match status" value="1"/>
</dbReference>
<dbReference type="InterPro" id="IPR001611">
    <property type="entry name" value="Leu-rich_rpt"/>
</dbReference>
<dbReference type="Gene3D" id="3.80.10.10">
    <property type="entry name" value="Ribonuclease Inhibitor"/>
    <property type="match status" value="2"/>
</dbReference>
<name>A0AAD2FI68_9STRA</name>
<accession>A0AAD2FI68</accession>
<comment type="caution">
    <text evidence="2">The sequence shown here is derived from an EMBL/GenBank/DDBJ whole genome shotgun (WGS) entry which is preliminary data.</text>
</comment>
<protein>
    <submittedName>
        <fullName evidence="2">Uncharacterized protein</fullName>
    </submittedName>
</protein>
<organism evidence="2 3">
    <name type="scientific">Cylindrotheca closterium</name>
    <dbReference type="NCBI Taxonomy" id="2856"/>
    <lineage>
        <taxon>Eukaryota</taxon>
        <taxon>Sar</taxon>
        <taxon>Stramenopiles</taxon>
        <taxon>Ochrophyta</taxon>
        <taxon>Bacillariophyta</taxon>
        <taxon>Bacillariophyceae</taxon>
        <taxon>Bacillariophycidae</taxon>
        <taxon>Bacillariales</taxon>
        <taxon>Bacillariaceae</taxon>
        <taxon>Cylindrotheca</taxon>
    </lineage>
</organism>
<dbReference type="Proteomes" id="UP001295423">
    <property type="component" value="Unassembled WGS sequence"/>
</dbReference>
<sequence length="406" mass="45698">MNKTKCLVILCELIADTTVYSCLATSGISVLEELILVDAEYLGVDAATALSEYLMGTTSLKRLDLMGDDFPDARVCTALVEGLERNRSLEKFQIDVNGFGNDGLFRKLLRALQNQPNLRSLYLSEQHNMSEQAMEVLREWFSSADCRLEELSFLSVQHLPAFNSSRSGGKAFENKTLHRLLLVDSNVSSNELGGLCNGFPNLKELTLMYNNICDLSPLESILSKEDCQIQELYLNNNDISYEAIMKFSGKIKEMKSLRRLGLQQNPFLDEIALQPLLNRLNVSKSLEQIRMNKRNQIECGADAIELCHTLNVNRGGRHGIEVESANRNISAALWPRILHRASSMNYFFNLLNGENSDRKPLDKSPRAAVVYSLLRDNAYIFYHCGKGEDENVPSSPAPKKHKVDPR</sequence>